<protein>
    <submittedName>
        <fullName evidence="2">Uncharacterized protein</fullName>
    </submittedName>
</protein>
<feature type="region of interest" description="Disordered" evidence="1">
    <location>
        <begin position="1"/>
        <end position="31"/>
    </location>
</feature>
<evidence type="ECO:0000313" key="3">
    <source>
        <dbReference type="Proteomes" id="UP001283361"/>
    </source>
</evidence>
<name>A0AAE0ZZJ7_9GAST</name>
<accession>A0AAE0ZZJ7</accession>
<comment type="caution">
    <text evidence="2">The sequence shown here is derived from an EMBL/GenBank/DDBJ whole genome shotgun (WGS) entry which is preliminary data.</text>
</comment>
<proteinExistence type="predicted"/>
<dbReference type="EMBL" id="JAWDGP010003008">
    <property type="protein sequence ID" value="KAK3778147.1"/>
    <property type="molecule type" value="Genomic_DNA"/>
</dbReference>
<evidence type="ECO:0000256" key="1">
    <source>
        <dbReference type="SAM" id="MobiDB-lite"/>
    </source>
</evidence>
<feature type="non-terminal residue" evidence="2">
    <location>
        <position position="31"/>
    </location>
</feature>
<dbReference type="AlphaFoldDB" id="A0AAE0ZZJ7"/>
<feature type="compositionally biased region" description="Basic residues" evidence="1">
    <location>
        <begin position="1"/>
        <end position="14"/>
    </location>
</feature>
<organism evidence="2 3">
    <name type="scientific">Elysia crispata</name>
    <name type="common">lettuce slug</name>
    <dbReference type="NCBI Taxonomy" id="231223"/>
    <lineage>
        <taxon>Eukaryota</taxon>
        <taxon>Metazoa</taxon>
        <taxon>Spiralia</taxon>
        <taxon>Lophotrochozoa</taxon>
        <taxon>Mollusca</taxon>
        <taxon>Gastropoda</taxon>
        <taxon>Heterobranchia</taxon>
        <taxon>Euthyneura</taxon>
        <taxon>Panpulmonata</taxon>
        <taxon>Sacoglossa</taxon>
        <taxon>Placobranchoidea</taxon>
        <taxon>Plakobranchidae</taxon>
        <taxon>Elysia</taxon>
    </lineage>
</organism>
<keyword evidence="3" id="KW-1185">Reference proteome</keyword>
<reference evidence="2" key="1">
    <citation type="journal article" date="2023" name="G3 (Bethesda)">
        <title>A reference genome for the long-term kleptoplast-retaining sea slug Elysia crispata morphotype clarki.</title>
        <authorList>
            <person name="Eastman K.E."/>
            <person name="Pendleton A.L."/>
            <person name="Shaikh M.A."/>
            <person name="Suttiyut T."/>
            <person name="Ogas R."/>
            <person name="Tomko P."/>
            <person name="Gavelis G."/>
            <person name="Widhalm J.R."/>
            <person name="Wisecaver J.H."/>
        </authorList>
    </citation>
    <scope>NUCLEOTIDE SEQUENCE</scope>
    <source>
        <strain evidence="2">ECLA1</strain>
    </source>
</reference>
<gene>
    <name evidence="2" type="ORF">RRG08_064318</name>
</gene>
<sequence>MRLRNHNAVRRKPPHVTLLHRSQGSGGGRSG</sequence>
<dbReference type="Proteomes" id="UP001283361">
    <property type="component" value="Unassembled WGS sequence"/>
</dbReference>
<evidence type="ECO:0000313" key="2">
    <source>
        <dbReference type="EMBL" id="KAK3778147.1"/>
    </source>
</evidence>